<dbReference type="KEGG" id="rfe:RF_1215"/>
<keyword evidence="2" id="KW-1185">Reference proteome</keyword>
<dbReference type="EMBL" id="CP000053">
    <property type="protein sequence ID" value="AAY62066.1"/>
    <property type="molecule type" value="Genomic_DNA"/>
</dbReference>
<name>Q4UK69_RICFE</name>
<evidence type="ECO:0000313" key="2">
    <source>
        <dbReference type="Proteomes" id="UP000008548"/>
    </source>
</evidence>
<dbReference type="AlphaFoldDB" id="Q4UK69"/>
<proteinExistence type="predicted"/>
<protein>
    <submittedName>
        <fullName evidence="1">Uncharacterized protein</fullName>
    </submittedName>
</protein>
<evidence type="ECO:0000313" key="1">
    <source>
        <dbReference type="EMBL" id="AAY62066.1"/>
    </source>
</evidence>
<reference evidence="1 2" key="1">
    <citation type="journal article" date="2005" name="PLoS Biol.">
        <title>The genome sequence of Rickettsia felis identifies the first putative conjugative plasmid in an obligate intracellular parasite.</title>
        <authorList>
            <person name="Ogata H."/>
            <person name="Renesto P."/>
            <person name="Audic S."/>
            <person name="Robert C."/>
            <person name="Blanc G."/>
            <person name="Fournier P.E."/>
            <person name="Parinello H."/>
            <person name="Claverie J.M."/>
            <person name="Raoult D."/>
        </authorList>
    </citation>
    <scope>NUCLEOTIDE SEQUENCE [LARGE SCALE GENOMIC DNA]</scope>
    <source>
        <strain evidence="2">ATCC VR-1525 / URRWXCal2</strain>
    </source>
</reference>
<organism evidence="1 2">
    <name type="scientific">Rickettsia felis (strain ATCC VR-1525 / URRWXCal2)</name>
    <name type="common">Rickettsia azadi</name>
    <dbReference type="NCBI Taxonomy" id="315456"/>
    <lineage>
        <taxon>Bacteria</taxon>
        <taxon>Pseudomonadati</taxon>
        <taxon>Pseudomonadota</taxon>
        <taxon>Alphaproteobacteria</taxon>
        <taxon>Rickettsiales</taxon>
        <taxon>Rickettsiaceae</taxon>
        <taxon>Rickettsieae</taxon>
        <taxon>Rickettsia</taxon>
        <taxon>spotted fever group</taxon>
    </lineage>
</organism>
<dbReference type="Pfam" id="PF17544">
    <property type="entry name" value="DUF5460"/>
    <property type="match status" value="2"/>
</dbReference>
<dbReference type="HOGENOM" id="CLU_602530_0_0_5"/>
<accession>Q4UK69</accession>
<dbReference type="Proteomes" id="UP000008548">
    <property type="component" value="Chromosome"/>
</dbReference>
<sequence length="549" mass="60860">MVLLIKGVIIMAPVLNINFKCVMPIFGNEMVSSLPGNVSHIIHKLSGTIFSSVYSTVEGTFKKGYMVNNAQCNWKNIEQSFSESPNDFSILHQECNNGLNTPINNIFTDAESNPHILLQQTVTPHQNGTANILGQLYKVTNDYMFSQGDITETNGADFLGLNECTKKEAISALQNYNTYKKQLTSIETLTNILQDTLNHLGISQDNAQEVGVKIFDVLKIPVKFTTDNLRVILNAFKITLDNAQEAGVKTFDVLKIPVKFTTDNLKIILEAFNVTLDDISPTEIGKNILDLLSKPFTETTTSTTERTNDDTNDGGYSGAYIAGVALGTLAIGTLLGYAAKYGWDWYKGRNIKNENLGIEGENIKLEGENIKLEGENIKLQKDNLNFKTLIEFQAILDEIIEIGNLTDILAILSKTNQDTINLHDQDYNISPLKLKIQGLDKAITKLNSVSNICTNINSLGNTLHKICELLNGKDTFISIKSFVNLIKELRKTDIKSEEHKNCLEKIFETLLGIDETSSGEYTYIPEEELQNHEMPLLADVSSNSSGIGV</sequence>
<gene>
    <name evidence="1" type="ordered locus">RF_1215</name>
</gene>
<dbReference type="InterPro" id="IPR020182">
    <property type="entry name" value="DUF5460"/>
</dbReference>